<dbReference type="PANTHER" id="PTHR30055:SF234">
    <property type="entry name" value="HTH-TYPE TRANSCRIPTIONAL REGULATOR BETI"/>
    <property type="match status" value="1"/>
</dbReference>
<dbReference type="InterPro" id="IPR009057">
    <property type="entry name" value="Homeodomain-like_sf"/>
</dbReference>
<gene>
    <name evidence="6" type="ORF">EHW97_04835</name>
</gene>
<evidence type="ECO:0000259" key="5">
    <source>
        <dbReference type="PROSITE" id="PS50977"/>
    </source>
</evidence>
<dbReference type="GO" id="GO:0000976">
    <property type="term" value="F:transcription cis-regulatory region binding"/>
    <property type="evidence" value="ECO:0007669"/>
    <property type="project" value="TreeGrafter"/>
</dbReference>
<evidence type="ECO:0000256" key="4">
    <source>
        <dbReference type="PROSITE-ProRule" id="PRU00335"/>
    </source>
</evidence>
<dbReference type="GO" id="GO:0003700">
    <property type="term" value="F:DNA-binding transcription factor activity"/>
    <property type="evidence" value="ECO:0007669"/>
    <property type="project" value="TreeGrafter"/>
</dbReference>
<keyword evidence="3" id="KW-0804">Transcription</keyword>
<proteinExistence type="predicted"/>
<dbReference type="SUPFAM" id="SSF46689">
    <property type="entry name" value="Homeodomain-like"/>
    <property type="match status" value="1"/>
</dbReference>
<dbReference type="RefSeq" id="WP_124236032.1">
    <property type="nucleotide sequence ID" value="NZ_JBHUFI010000001.1"/>
</dbReference>
<dbReference type="InterPro" id="IPR049445">
    <property type="entry name" value="TetR_SbtR-like_C"/>
</dbReference>
<dbReference type="AlphaFoldDB" id="A0A3N6YGW2"/>
<dbReference type="EMBL" id="RQJX01000004">
    <property type="protein sequence ID" value="RQN09024.1"/>
    <property type="molecule type" value="Genomic_DNA"/>
</dbReference>
<keyword evidence="1" id="KW-0805">Transcription regulation</keyword>
<dbReference type="PANTHER" id="PTHR30055">
    <property type="entry name" value="HTH-TYPE TRANSCRIPTIONAL REGULATOR RUTR"/>
    <property type="match status" value="1"/>
</dbReference>
<dbReference type="InterPro" id="IPR036271">
    <property type="entry name" value="Tet_transcr_reg_TetR-rel_C_sf"/>
</dbReference>
<evidence type="ECO:0000313" key="6">
    <source>
        <dbReference type="EMBL" id="RQN09024.1"/>
    </source>
</evidence>
<dbReference type="InterPro" id="IPR001647">
    <property type="entry name" value="HTH_TetR"/>
</dbReference>
<feature type="domain" description="HTH tetR-type" evidence="5">
    <location>
        <begin position="15"/>
        <end position="74"/>
    </location>
</feature>
<dbReference type="SUPFAM" id="SSF48498">
    <property type="entry name" value="Tetracyclin repressor-like, C-terminal domain"/>
    <property type="match status" value="1"/>
</dbReference>
<evidence type="ECO:0000256" key="2">
    <source>
        <dbReference type="ARBA" id="ARBA00023125"/>
    </source>
</evidence>
<comment type="caution">
    <text evidence="6">The sequence shown here is derived from an EMBL/GenBank/DDBJ whole genome shotgun (WGS) entry which is preliminary data.</text>
</comment>
<dbReference type="OrthoDB" id="3382616at2"/>
<dbReference type="Proteomes" id="UP000275225">
    <property type="component" value="Unassembled WGS sequence"/>
</dbReference>
<evidence type="ECO:0000256" key="1">
    <source>
        <dbReference type="ARBA" id="ARBA00023015"/>
    </source>
</evidence>
<dbReference type="Pfam" id="PF21597">
    <property type="entry name" value="TetR_C_43"/>
    <property type="match status" value="1"/>
</dbReference>
<dbReference type="Gene3D" id="1.10.357.10">
    <property type="entry name" value="Tetracycline Repressor, domain 2"/>
    <property type="match status" value="1"/>
</dbReference>
<dbReference type="InterPro" id="IPR050109">
    <property type="entry name" value="HTH-type_TetR-like_transc_reg"/>
</dbReference>
<protein>
    <submittedName>
        <fullName evidence="6">TetR/AcrR family transcriptional regulator</fullName>
    </submittedName>
</protein>
<keyword evidence="2 4" id="KW-0238">DNA-binding</keyword>
<name>A0A3N6YGW2_9ACTN</name>
<accession>A0A3N6YGW2</accession>
<keyword evidence="7" id="KW-1185">Reference proteome</keyword>
<evidence type="ECO:0000313" key="7">
    <source>
        <dbReference type="Proteomes" id="UP000275225"/>
    </source>
</evidence>
<organism evidence="6 7">
    <name type="scientific">Aeromicrobium camelliae</name>
    <dbReference type="NCBI Taxonomy" id="1538144"/>
    <lineage>
        <taxon>Bacteria</taxon>
        <taxon>Bacillati</taxon>
        <taxon>Actinomycetota</taxon>
        <taxon>Actinomycetes</taxon>
        <taxon>Propionibacteriales</taxon>
        <taxon>Nocardioidaceae</taxon>
        <taxon>Aeromicrobium</taxon>
    </lineage>
</organism>
<sequence>MTKPERRLPTRKDAVANRERLLVGAEEYFAELGIDAPLHGLADRVGVGIGTVYRNFPAHADLIRALYDRIVDRFDKIAAQCADQPSGWDAIETLIRRSVQMLVENPATAAVMRRQDQNDPEYQPGNKWGGPILDYVERAKAEGMLRDDVTPADIASIPFALSSVQNLPFEKRREVAERLTTLMLDGLRVHPHDPAPLDSSPITAREQRDLVQAIKV</sequence>
<reference evidence="6 7" key="1">
    <citation type="submission" date="2018-11" db="EMBL/GenBank/DDBJ databases">
        <authorList>
            <person name="Li F."/>
        </authorList>
    </citation>
    <scope>NUCLEOTIDE SEQUENCE [LARGE SCALE GENOMIC DNA]</scope>
    <source>
        <strain evidence="6 7">YS17T</strain>
    </source>
</reference>
<feature type="DNA-binding region" description="H-T-H motif" evidence="4">
    <location>
        <begin position="37"/>
        <end position="56"/>
    </location>
</feature>
<evidence type="ECO:0000256" key="3">
    <source>
        <dbReference type="ARBA" id="ARBA00023163"/>
    </source>
</evidence>
<dbReference type="PROSITE" id="PS50977">
    <property type="entry name" value="HTH_TETR_2"/>
    <property type="match status" value="1"/>
</dbReference>